<dbReference type="AlphaFoldDB" id="A0A518B8Q5"/>
<accession>A0A518B8Q5</accession>
<organism evidence="1 2">
    <name type="scientific">Kolteria novifilia</name>
    <dbReference type="NCBI Taxonomy" id="2527975"/>
    <lineage>
        <taxon>Bacteria</taxon>
        <taxon>Pseudomonadati</taxon>
        <taxon>Planctomycetota</taxon>
        <taxon>Planctomycetia</taxon>
        <taxon>Kolteriales</taxon>
        <taxon>Kolteriaceae</taxon>
        <taxon>Kolteria</taxon>
    </lineage>
</organism>
<sequence>MSAHFKRNGTSSLDVALENARWLLGVLFEFCEDWKATPRPVYCHVIIAFDSNASKVQLQFDSNYRGKGEDNTNSPCVFPRKHIENRCLWRDPPCCRWVIWIGDDETTSGRELTDRAQFRLIVRI</sequence>
<evidence type="ECO:0000313" key="2">
    <source>
        <dbReference type="Proteomes" id="UP000317093"/>
    </source>
</evidence>
<proteinExistence type="predicted"/>
<protein>
    <submittedName>
        <fullName evidence="1">Uncharacterized protein</fullName>
    </submittedName>
</protein>
<name>A0A518B8Q5_9BACT</name>
<dbReference type="EMBL" id="CP036279">
    <property type="protein sequence ID" value="QDU63364.1"/>
    <property type="molecule type" value="Genomic_DNA"/>
</dbReference>
<gene>
    <name evidence="1" type="ORF">Pan216_42420</name>
</gene>
<keyword evidence="2" id="KW-1185">Reference proteome</keyword>
<dbReference type="Proteomes" id="UP000317093">
    <property type="component" value="Chromosome"/>
</dbReference>
<reference evidence="1 2" key="1">
    <citation type="submission" date="2019-02" db="EMBL/GenBank/DDBJ databases">
        <title>Deep-cultivation of Planctomycetes and their phenomic and genomic characterization uncovers novel biology.</title>
        <authorList>
            <person name="Wiegand S."/>
            <person name="Jogler M."/>
            <person name="Boedeker C."/>
            <person name="Pinto D."/>
            <person name="Vollmers J."/>
            <person name="Rivas-Marin E."/>
            <person name="Kohn T."/>
            <person name="Peeters S.H."/>
            <person name="Heuer A."/>
            <person name="Rast P."/>
            <person name="Oberbeckmann S."/>
            <person name="Bunk B."/>
            <person name="Jeske O."/>
            <person name="Meyerdierks A."/>
            <person name="Storesund J.E."/>
            <person name="Kallscheuer N."/>
            <person name="Luecker S."/>
            <person name="Lage O.M."/>
            <person name="Pohl T."/>
            <person name="Merkel B.J."/>
            <person name="Hornburger P."/>
            <person name="Mueller R.-W."/>
            <person name="Bruemmer F."/>
            <person name="Labrenz M."/>
            <person name="Spormann A.M."/>
            <person name="Op den Camp H."/>
            <person name="Overmann J."/>
            <person name="Amann R."/>
            <person name="Jetten M.S.M."/>
            <person name="Mascher T."/>
            <person name="Medema M.H."/>
            <person name="Devos D.P."/>
            <person name="Kaster A.-K."/>
            <person name="Ovreas L."/>
            <person name="Rohde M."/>
            <person name="Galperin M.Y."/>
            <person name="Jogler C."/>
        </authorList>
    </citation>
    <scope>NUCLEOTIDE SEQUENCE [LARGE SCALE GENOMIC DNA]</scope>
    <source>
        <strain evidence="1 2">Pan216</strain>
    </source>
</reference>
<evidence type="ECO:0000313" key="1">
    <source>
        <dbReference type="EMBL" id="QDU63364.1"/>
    </source>
</evidence>
<dbReference type="KEGG" id="knv:Pan216_42420"/>